<comment type="caution">
    <text evidence="2">The sequence shown here is derived from an EMBL/GenBank/DDBJ whole genome shotgun (WGS) entry which is preliminary data.</text>
</comment>
<dbReference type="Proteomes" id="UP000789759">
    <property type="component" value="Unassembled WGS sequence"/>
</dbReference>
<keyword evidence="3" id="KW-1185">Reference proteome</keyword>
<keyword evidence="1" id="KW-0472">Membrane</keyword>
<reference evidence="2" key="1">
    <citation type="submission" date="2021-06" db="EMBL/GenBank/DDBJ databases">
        <authorList>
            <person name="Kallberg Y."/>
            <person name="Tangrot J."/>
            <person name="Rosling A."/>
        </authorList>
    </citation>
    <scope>NUCLEOTIDE SEQUENCE</scope>
    <source>
        <strain evidence="2">FL966</strain>
    </source>
</reference>
<dbReference type="OrthoDB" id="3251871at2759"/>
<evidence type="ECO:0000256" key="1">
    <source>
        <dbReference type="SAM" id="Phobius"/>
    </source>
</evidence>
<organism evidence="2 3">
    <name type="scientific">Cetraspora pellucida</name>
    <dbReference type="NCBI Taxonomy" id="1433469"/>
    <lineage>
        <taxon>Eukaryota</taxon>
        <taxon>Fungi</taxon>
        <taxon>Fungi incertae sedis</taxon>
        <taxon>Mucoromycota</taxon>
        <taxon>Glomeromycotina</taxon>
        <taxon>Glomeromycetes</taxon>
        <taxon>Diversisporales</taxon>
        <taxon>Gigasporaceae</taxon>
        <taxon>Cetraspora</taxon>
    </lineage>
</organism>
<evidence type="ECO:0000313" key="3">
    <source>
        <dbReference type="Proteomes" id="UP000789759"/>
    </source>
</evidence>
<accession>A0A9N9N658</accession>
<proteinExistence type="predicted"/>
<dbReference type="EMBL" id="CAJVQA010011186">
    <property type="protein sequence ID" value="CAG8704764.1"/>
    <property type="molecule type" value="Genomic_DNA"/>
</dbReference>
<evidence type="ECO:0000313" key="2">
    <source>
        <dbReference type="EMBL" id="CAG8704764.1"/>
    </source>
</evidence>
<keyword evidence="1" id="KW-0812">Transmembrane</keyword>
<protein>
    <submittedName>
        <fullName evidence="2">3374_t:CDS:1</fullName>
    </submittedName>
</protein>
<dbReference type="AlphaFoldDB" id="A0A9N9N658"/>
<name>A0A9N9N658_9GLOM</name>
<feature type="transmembrane region" description="Helical" evidence="1">
    <location>
        <begin position="21"/>
        <end position="42"/>
    </location>
</feature>
<sequence>MTPITPITDEQIAIMFSLYRVSFRLSFAALFCDIGYSGHLLANLFYNTPGFFCGYIIWATVFFLHTSTFLIRHWFLRLSKGSSGLLNALVFSQDIAVTRAFQAIKLRWWITNVNFYESHYPHRSHNKSIRDAFGTQGKSNDFVELQTLNHNNSDITKKWLRYMLLIKLFSPPKNSSLLISSKHSLSTNSSNADKPNATSLLGKDYFKNYITLNNQNDDQDIHLYNPEPVHLNDPSQYSSLSSDLLTGNYRTNQINQTYISKINNANGIDISNCAVDDDEGRMDVVLVNYEPTKRISGFTKIFSSDIDLPREIETFEPILKML</sequence>
<feature type="transmembrane region" description="Helical" evidence="1">
    <location>
        <begin position="48"/>
        <end position="71"/>
    </location>
</feature>
<keyword evidence="1" id="KW-1133">Transmembrane helix</keyword>
<gene>
    <name evidence="2" type="ORF">CPELLU_LOCUS12009</name>
</gene>